<sequence length="580" mass="63566">MASSLEGTYNDPANTFVAEANARIIPAFLFDGGDPSEGLFDYLNTPFKDLPIDTISNWTEACSSPETIFSGESALGSFVGCLLYANITRNLASGSMVTNASDATFLSNDSEQIALSLRSTYTTCLTSYCAAQAECAVSDICNVGNLLTGNYELSAQGVAKCWLKLCTPNVQSANPDIAGVGILLSYLTQNVIALLGFIALAVLGYGVYRKQKQLLKPTLNRGLTGLTGLTLHDEPSEAKEKKHGKTAEDQYIVICATLADFHKAQCYFTFALQIATFVIVYSKTTPVIFVDQTFLLIVSVDGLIPVAMTLYTLMTFGKRSWYMIGLSVISMVLSTANGIHIINTFTTYTAAPDLGVAACGGVGPAALCYVIGANDFIFTNTVAVLYYKIIMSMMDIVGGSLVIWKIVTESTTWWSMLTREVANRLVAGMRSKSGFTADDVHRANSINHRIQLWTAVGFHSIVILFFLTCYGIEFYLFSQLFTSPYVDLKGWGFGQIVGITIWMGVIMELVYLEWNGIEEGLEWRLPKWIKVEEHEEKPGHLVITMEETEFGQQRHDADEVGSDPKAARVNVGEEFGRHIT</sequence>
<keyword evidence="1" id="KW-0472">Membrane</keyword>
<organism evidence="2 3">
    <name type="scientific">Hyaloscypha variabilis (strain UAMH 11265 / GT02V1 / F)</name>
    <name type="common">Meliniomyces variabilis</name>
    <dbReference type="NCBI Taxonomy" id="1149755"/>
    <lineage>
        <taxon>Eukaryota</taxon>
        <taxon>Fungi</taxon>
        <taxon>Dikarya</taxon>
        <taxon>Ascomycota</taxon>
        <taxon>Pezizomycotina</taxon>
        <taxon>Leotiomycetes</taxon>
        <taxon>Helotiales</taxon>
        <taxon>Hyaloscyphaceae</taxon>
        <taxon>Hyaloscypha</taxon>
        <taxon>Hyaloscypha variabilis</taxon>
    </lineage>
</organism>
<dbReference type="EMBL" id="KZ613938">
    <property type="protein sequence ID" value="PMD47773.1"/>
    <property type="molecule type" value="Genomic_DNA"/>
</dbReference>
<name>A0A2J6SAH9_HYAVF</name>
<feature type="transmembrane region" description="Helical" evidence="1">
    <location>
        <begin position="266"/>
        <end position="282"/>
    </location>
</feature>
<keyword evidence="1" id="KW-1133">Transmembrane helix</keyword>
<accession>A0A2J6SAH9</accession>
<dbReference type="OrthoDB" id="4582561at2759"/>
<dbReference type="AlphaFoldDB" id="A0A2J6SAH9"/>
<evidence type="ECO:0000256" key="1">
    <source>
        <dbReference type="SAM" id="Phobius"/>
    </source>
</evidence>
<dbReference type="Proteomes" id="UP000235786">
    <property type="component" value="Unassembled WGS sequence"/>
</dbReference>
<proteinExistence type="predicted"/>
<protein>
    <submittedName>
        <fullName evidence="2">Uncharacterized protein</fullName>
    </submittedName>
</protein>
<reference evidence="2 3" key="1">
    <citation type="submission" date="2016-04" db="EMBL/GenBank/DDBJ databases">
        <title>A degradative enzymes factory behind the ericoid mycorrhizal symbiosis.</title>
        <authorList>
            <consortium name="DOE Joint Genome Institute"/>
            <person name="Martino E."/>
            <person name="Morin E."/>
            <person name="Grelet G."/>
            <person name="Kuo A."/>
            <person name="Kohler A."/>
            <person name="Daghino S."/>
            <person name="Barry K."/>
            <person name="Choi C."/>
            <person name="Cichocki N."/>
            <person name="Clum A."/>
            <person name="Copeland A."/>
            <person name="Hainaut M."/>
            <person name="Haridas S."/>
            <person name="Labutti K."/>
            <person name="Lindquist E."/>
            <person name="Lipzen A."/>
            <person name="Khouja H.-R."/>
            <person name="Murat C."/>
            <person name="Ohm R."/>
            <person name="Olson A."/>
            <person name="Spatafora J."/>
            <person name="Veneault-Fourrey C."/>
            <person name="Henrissat B."/>
            <person name="Grigoriev I."/>
            <person name="Martin F."/>
            <person name="Perotto S."/>
        </authorList>
    </citation>
    <scope>NUCLEOTIDE SEQUENCE [LARGE SCALE GENOMIC DNA]</scope>
    <source>
        <strain evidence="2 3">F</strain>
    </source>
</reference>
<dbReference type="STRING" id="1149755.A0A2J6SAH9"/>
<feature type="transmembrane region" description="Helical" evidence="1">
    <location>
        <begin position="354"/>
        <end position="373"/>
    </location>
</feature>
<feature type="transmembrane region" description="Helical" evidence="1">
    <location>
        <begin position="490"/>
        <end position="512"/>
    </location>
</feature>
<keyword evidence="3" id="KW-1185">Reference proteome</keyword>
<feature type="transmembrane region" description="Helical" evidence="1">
    <location>
        <begin position="452"/>
        <end position="478"/>
    </location>
</feature>
<gene>
    <name evidence="2" type="ORF">L207DRAFT_163789</name>
</gene>
<feature type="transmembrane region" description="Helical" evidence="1">
    <location>
        <begin position="191"/>
        <end position="208"/>
    </location>
</feature>
<evidence type="ECO:0000313" key="2">
    <source>
        <dbReference type="EMBL" id="PMD47773.1"/>
    </source>
</evidence>
<feature type="transmembrane region" description="Helical" evidence="1">
    <location>
        <begin position="321"/>
        <end position="342"/>
    </location>
</feature>
<evidence type="ECO:0000313" key="3">
    <source>
        <dbReference type="Proteomes" id="UP000235786"/>
    </source>
</evidence>
<keyword evidence="1" id="KW-0812">Transmembrane</keyword>
<feature type="transmembrane region" description="Helical" evidence="1">
    <location>
        <begin position="294"/>
        <end position="314"/>
    </location>
</feature>